<dbReference type="PROSITE" id="PS50089">
    <property type="entry name" value="ZF_RING_2"/>
    <property type="match status" value="1"/>
</dbReference>
<feature type="domain" description="B box-type" evidence="7">
    <location>
        <begin position="63"/>
        <end position="99"/>
    </location>
</feature>
<dbReference type="GeneTree" id="ENSGT00970000193381"/>
<organism evidence="8 9">
    <name type="scientific">Amphilophus citrinellus</name>
    <name type="common">Midas cichlid</name>
    <name type="synonym">Cichlasoma citrinellum</name>
    <dbReference type="NCBI Taxonomy" id="61819"/>
    <lineage>
        <taxon>Eukaryota</taxon>
        <taxon>Metazoa</taxon>
        <taxon>Chordata</taxon>
        <taxon>Craniata</taxon>
        <taxon>Vertebrata</taxon>
        <taxon>Euteleostomi</taxon>
        <taxon>Actinopterygii</taxon>
        <taxon>Neopterygii</taxon>
        <taxon>Teleostei</taxon>
        <taxon>Neoteleostei</taxon>
        <taxon>Acanthomorphata</taxon>
        <taxon>Ovalentaria</taxon>
        <taxon>Cichlomorphae</taxon>
        <taxon>Cichliformes</taxon>
        <taxon>Cichlidae</taxon>
        <taxon>New World cichlids</taxon>
        <taxon>Cichlasomatinae</taxon>
        <taxon>Heroini</taxon>
        <taxon>Amphilophus</taxon>
    </lineage>
</organism>
<evidence type="ECO:0000313" key="8">
    <source>
        <dbReference type="Ensembl" id="ENSACIP00000025381.1"/>
    </source>
</evidence>
<keyword evidence="1" id="KW-0479">Metal-binding</keyword>
<proteinExistence type="predicted"/>
<evidence type="ECO:0008006" key="10">
    <source>
        <dbReference type="Google" id="ProtNLM"/>
    </source>
</evidence>
<name>A0A3Q0SQ04_AMPCI</name>
<evidence type="ECO:0000313" key="9">
    <source>
        <dbReference type="Proteomes" id="UP000261340"/>
    </source>
</evidence>
<sequence length="254" mass="29626">MSSQSEKDLCCSICTNIFRDPIILSCSHSFCKDCLQLWWRDKEIKTCPLCKKMQLLEDPPCNLSEPLCSLHSEKLRLFCLDHQQPACVVCRDSRAHLDHTQELQESLKPFKEKLKIFEFIQRRFVQTAEHIKVQAQQTEKQIKEQFKKLRQFLQEEEKSRITALREEEEQKSQKIQEKVEDLSREITALSETIRATEEELRAEDVSLLQNYRATLNRVQQRPLQEDPQAAVVITALLLQPQVGSVIDCLTCVPD</sequence>
<keyword evidence="2 4" id="KW-0863">Zinc-finger</keyword>
<feature type="coiled-coil region" evidence="5">
    <location>
        <begin position="135"/>
        <end position="199"/>
    </location>
</feature>
<protein>
    <recommendedName>
        <fullName evidence="10">RING-type domain-containing protein</fullName>
    </recommendedName>
</protein>
<dbReference type="SMART" id="SM00336">
    <property type="entry name" value="BBOX"/>
    <property type="match status" value="1"/>
</dbReference>
<dbReference type="SMART" id="SM00184">
    <property type="entry name" value="RING"/>
    <property type="match status" value="1"/>
</dbReference>
<dbReference type="GO" id="GO:0008270">
    <property type="term" value="F:zinc ion binding"/>
    <property type="evidence" value="ECO:0007669"/>
    <property type="project" value="UniProtKB-KW"/>
</dbReference>
<dbReference type="SUPFAM" id="SSF57850">
    <property type="entry name" value="RING/U-box"/>
    <property type="match status" value="1"/>
</dbReference>
<dbReference type="Proteomes" id="UP000261340">
    <property type="component" value="Unplaced"/>
</dbReference>
<evidence type="ECO:0000256" key="4">
    <source>
        <dbReference type="PROSITE-ProRule" id="PRU00024"/>
    </source>
</evidence>
<dbReference type="InterPro" id="IPR013083">
    <property type="entry name" value="Znf_RING/FYVE/PHD"/>
</dbReference>
<dbReference type="Pfam" id="PF00643">
    <property type="entry name" value="zf-B_box"/>
    <property type="match status" value="1"/>
</dbReference>
<dbReference type="PANTHER" id="PTHR24103">
    <property type="entry name" value="E3 UBIQUITIN-PROTEIN LIGASE TRIM"/>
    <property type="match status" value="1"/>
</dbReference>
<keyword evidence="9" id="KW-1185">Reference proteome</keyword>
<dbReference type="PROSITE" id="PS00518">
    <property type="entry name" value="ZF_RING_1"/>
    <property type="match status" value="1"/>
</dbReference>
<dbReference type="InterPro" id="IPR050143">
    <property type="entry name" value="TRIM/RBCC"/>
</dbReference>
<keyword evidence="5" id="KW-0175">Coiled coil</keyword>
<dbReference type="AlphaFoldDB" id="A0A3Q0SQ04"/>
<evidence type="ECO:0000256" key="5">
    <source>
        <dbReference type="SAM" id="Coils"/>
    </source>
</evidence>
<reference evidence="8" key="2">
    <citation type="submission" date="2025-09" db="UniProtKB">
        <authorList>
            <consortium name="Ensembl"/>
        </authorList>
    </citation>
    <scope>IDENTIFICATION</scope>
</reference>
<dbReference type="Gene3D" id="3.30.40.10">
    <property type="entry name" value="Zinc/RING finger domain, C3HC4 (zinc finger)"/>
    <property type="match status" value="1"/>
</dbReference>
<evidence type="ECO:0000259" key="7">
    <source>
        <dbReference type="PROSITE" id="PS50119"/>
    </source>
</evidence>
<dbReference type="PROSITE" id="PS50119">
    <property type="entry name" value="ZF_BBOX"/>
    <property type="match status" value="1"/>
</dbReference>
<evidence type="ECO:0000259" key="6">
    <source>
        <dbReference type="PROSITE" id="PS50089"/>
    </source>
</evidence>
<evidence type="ECO:0000256" key="3">
    <source>
        <dbReference type="ARBA" id="ARBA00022833"/>
    </source>
</evidence>
<dbReference type="Gene3D" id="3.30.160.60">
    <property type="entry name" value="Classic Zinc Finger"/>
    <property type="match status" value="1"/>
</dbReference>
<dbReference type="Pfam" id="PF13445">
    <property type="entry name" value="zf-RING_UBOX"/>
    <property type="match status" value="1"/>
</dbReference>
<dbReference type="STRING" id="61819.ENSACIP00000025381"/>
<dbReference type="InterPro" id="IPR000315">
    <property type="entry name" value="Znf_B-box"/>
</dbReference>
<dbReference type="SUPFAM" id="SSF57845">
    <property type="entry name" value="B-box zinc-binding domain"/>
    <property type="match status" value="1"/>
</dbReference>
<dbReference type="InterPro" id="IPR001841">
    <property type="entry name" value="Znf_RING"/>
</dbReference>
<keyword evidence="3" id="KW-0862">Zinc</keyword>
<dbReference type="InterPro" id="IPR017907">
    <property type="entry name" value="Znf_RING_CS"/>
</dbReference>
<accession>A0A3Q0SQ04</accession>
<dbReference type="Ensembl" id="ENSACIT00000026046.1">
    <property type="protein sequence ID" value="ENSACIP00000025381.1"/>
    <property type="gene ID" value="ENSACIG00000019650.1"/>
</dbReference>
<evidence type="ECO:0000256" key="1">
    <source>
        <dbReference type="ARBA" id="ARBA00022723"/>
    </source>
</evidence>
<reference evidence="8" key="1">
    <citation type="submission" date="2025-08" db="UniProtKB">
        <authorList>
            <consortium name="Ensembl"/>
        </authorList>
    </citation>
    <scope>IDENTIFICATION</scope>
</reference>
<evidence type="ECO:0000256" key="2">
    <source>
        <dbReference type="ARBA" id="ARBA00022771"/>
    </source>
</evidence>
<dbReference type="InterPro" id="IPR027370">
    <property type="entry name" value="Znf-RING_euk"/>
</dbReference>
<feature type="domain" description="RING-type" evidence="6">
    <location>
        <begin position="11"/>
        <end position="51"/>
    </location>
</feature>
<dbReference type="OMA" id="MREEANC"/>